<dbReference type="EMBL" id="JBHUPB010000005">
    <property type="protein sequence ID" value="MFD2967270.1"/>
    <property type="molecule type" value="Genomic_DNA"/>
</dbReference>
<dbReference type="InterPro" id="IPR002629">
    <property type="entry name" value="Met_Synth_C/arc"/>
</dbReference>
<feature type="domain" description="Cobalamin-independent methionine synthase MetE C-terminal/archaeal" evidence="1">
    <location>
        <begin position="174"/>
        <end position="351"/>
    </location>
</feature>
<evidence type="ECO:0000313" key="3">
    <source>
        <dbReference type="Proteomes" id="UP001597525"/>
    </source>
</evidence>
<keyword evidence="2" id="KW-0489">Methyltransferase</keyword>
<protein>
    <submittedName>
        <fullName evidence="2">5-methyltetrahydropteroyltriglutamate--homocysteine S-methyltransferase</fullName>
        <ecNumber evidence="2">2.1.1.14</ecNumber>
    </submittedName>
</protein>
<keyword evidence="3" id="KW-1185">Reference proteome</keyword>
<evidence type="ECO:0000259" key="1">
    <source>
        <dbReference type="Pfam" id="PF01717"/>
    </source>
</evidence>
<dbReference type="Proteomes" id="UP001597525">
    <property type="component" value="Unassembled WGS sequence"/>
</dbReference>
<dbReference type="CDD" id="cd03311">
    <property type="entry name" value="CIMS_C_terminal_like"/>
    <property type="match status" value="1"/>
</dbReference>
<dbReference type="SUPFAM" id="SSF51726">
    <property type="entry name" value="UROD/MetE-like"/>
    <property type="match status" value="1"/>
</dbReference>
<proteinExistence type="predicted"/>
<dbReference type="PANTHER" id="PTHR43844:SF1">
    <property type="entry name" value="METHIONINE SYNTHASE"/>
    <property type="match status" value="1"/>
</dbReference>
<reference evidence="3" key="1">
    <citation type="journal article" date="2019" name="Int. J. Syst. Evol. Microbiol.">
        <title>The Global Catalogue of Microorganisms (GCM) 10K type strain sequencing project: providing services to taxonomists for standard genome sequencing and annotation.</title>
        <authorList>
            <consortium name="The Broad Institute Genomics Platform"/>
            <consortium name="The Broad Institute Genome Sequencing Center for Infectious Disease"/>
            <person name="Wu L."/>
            <person name="Ma J."/>
        </authorList>
    </citation>
    <scope>NUCLEOTIDE SEQUENCE [LARGE SCALE GENOMIC DNA]</scope>
    <source>
        <strain evidence="3">KCTC 22814</strain>
    </source>
</reference>
<comment type="caution">
    <text evidence="2">The sequence shown here is derived from an EMBL/GenBank/DDBJ whole genome shotgun (WGS) entry which is preliminary data.</text>
</comment>
<keyword evidence="2" id="KW-0808">Transferase</keyword>
<gene>
    <name evidence="2" type="ORF">ACFS7Y_07720</name>
</gene>
<dbReference type="RefSeq" id="WP_320185041.1">
    <property type="nucleotide sequence ID" value="NZ_CP138332.1"/>
</dbReference>
<dbReference type="GO" id="GO:0032259">
    <property type="term" value="P:methylation"/>
    <property type="evidence" value="ECO:0007669"/>
    <property type="project" value="UniProtKB-KW"/>
</dbReference>
<dbReference type="InterPro" id="IPR038071">
    <property type="entry name" value="UROD/MetE-like_sf"/>
</dbReference>
<dbReference type="NCBIfam" id="NF005085">
    <property type="entry name" value="PRK06520.1"/>
    <property type="match status" value="1"/>
</dbReference>
<accession>A0ABW6BHA6</accession>
<dbReference type="PANTHER" id="PTHR43844">
    <property type="entry name" value="METHIONINE SYNTHASE"/>
    <property type="match status" value="1"/>
</dbReference>
<sequence length="379" mass="42266">MKQQESAPFIVDIVGSFLRPARIKEARKERAAGLLSASALRDIENEEIIRLVAQQKTAGIKGITDGEFRRAYWHLDFMEGIEGIEGYVPEQGYNQTFKGAALPAYDVRIVGPLWFPADHPFIADFTFLKDAVGSEGEFIAKATIPSPSMVIRQELLAKLGSSRIDQIYPNREVFYDDLVQTYQDAIQAFYAAGCRYIQFDDTNWAFLIDAEKRKSLVEKGMNPDEIAQLCTDIINRVLVAKPADMVITTHICRGNHASAWIFSGGYEPIAEQLFATNYDGYFMEYDSDRSGGFEPLAKWRPGSGKVVLGLVTSKFPELEDKDAIKAKIAEAAAYVPLASLCLSPQCGFSSTETGNKLGEEDQWKKMALIREIAEEVWAV</sequence>
<dbReference type="Gene3D" id="3.20.20.210">
    <property type="match status" value="1"/>
</dbReference>
<dbReference type="Pfam" id="PF01717">
    <property type="entry name" value="Meth_synt_2"/>
    <property type="match status" value="1"/>
</dbReference>
<evidence type="ECO:0000313" key="2">
    <source>
        <dbReference type="EMBL" id="MFD2967270.1"/>
    </source>
</evidence>
<dbReference type="GO" id="GO:0003871">
    <property type="term" value="F:5-methyltetrahydropteroyltriglutamate-homocysteine S-methyltransferase activity"/>
    <property type="evidence" value="ECO:0007669"/>
    <property type="project" value="UniProtKB-EC"/>
</dbReference>
<organism evidence="2 3">
    <name type="scientific">Sphingobacterium bambusae</name>
    <dbReference type="NCBI Taxonomy" id="662858"/>
    <lineage>
        <taxon>Bacteria</taxon>
        <taxon>Pseudomonadati</taxon>
        <taxon>Bacteroidota</taxon>
        <taxon>Sphingobacteriia</taxon>
        <taxon>Sphingobacteriales</taxon>
        <taxon>Sphingobacteriaceae</taxon>
        <taxon>Sphingobacterium</taxon>
    </lineage>
</organism>
<name>A0ABW6BHA6_9SPHI</name>
<dbReference type="EC" id="2.1.1.14" evidence="2"/>